<dbReference type="GO" id="GO:0009306">
    <property type="term" value="P:protein secretion"/>
    <property type="evidence" value="ECO:0007669"/>
    <property type="project" value="InterPro"/>
</dbReference>
<dbReference type="Proteomes" id="UP000483432">
    <property type="component" value="Unassembled WGS sequence"/>
</dbReference>
<proteinExistence type="predicted"/>
<accession>A0A7C9P4W1</accession>
<dbReference type="GO" id="GO:0019867">
    <property type="term" value="C:outer membrane"/>
    <property type="evidence" value="ECO:0007669"/>
    <property type="project" value="InterPro"/>
</dbReference>
<dbReference type="InterPro" id="IPR001775">
    <property type="entry name" value="GspD/PilQ"/>
</dbReference>
<evidence type="ECO:0000256" key="3">
    <source>
        <dbReference type="ARBA" id="ARBA00023237"/>
    </source>
</evidence>
<dbReference type="PANTHER" id="PTHR30332">
    <property type="entry name" value="PROBABLE GENERAL SECRETION PATHWAY PROTEIN D"/>
    <property type="match status" value="1"/>
</dbReference>
<dbReference type="InterPro" id="IPR050810">
    <property type="entry name" value="Bact_Secretion_Sys_Channel"/>
</dbReference>
<organism evidence="6 7">
    <name type="scientific">Sulfuriferula multivorans</name>
    <dbReference type="NCBI Taxonomy" id="1559896"/>
    <lineage>
        <taxon>Bacteria</taxon>
        <taxon>Pseudomonadati</taxon>
        <taxon>Pseudomonadota</taxon>
        <taxon>Betaproteobacteria</taxon>
        <taxon>Nitrosomonadales</taxon>
        <taxon>Sulfuricellaceae</taxon>
        <taxon>Sulfuriferula</taxon>
    </lineage>
</organism>
<feature type="domain" description="Secretin/TonB short N-terminal" evidence="5">
    <location>
        <begin position="95"/>
        <end position="142"/>
    </location>
</feature>
<protein>
    <submittedName>
        <fullName evidence="6">General secretion pathway protein GspD</fullName>
    </submittedName>
</protein>
<dbReference type="PRINTS" id="PR00811">
    <property type="entry name" value="BCTERIALGSPD"/>
</dbReference>
<dbReference type="AlphaFoldDB" id="A0A7C9P4W1"/>
<keyword evidence="3" id="KW-0998">Cell outer membrane</keyword>
<name>A0A7C9P4W1_9PROT</name>
<gene>
    <name evidence="6" type="ORF">GZ085_08225</name>
</gene>
<evidence type="ECO:0000259" key="5">
    <source>
        <dbReference type="SMART" id="SM00965"/>
    </source>
</evidence>
<dbReference type="GO" id="GO:0009297">
    <property type="term" value="P:pilus assembly"/>
    <property type="evidence" value="ECO:0007669"/>
    <property type="project" value="InterPro"/>
</dbReference>
<dbReference type="SMART" id="SM00965">
    <property type="entry name" value="STN"/>
    <property type="match status" value="1"/>
</dbReference>
<sequence length="549" mass="57789">MHKHIVLAVLVLAGCASPFGKQGKDAVNAELATSTASQPTQTATPPAAVQQAIMEAVRESQPVAVRSAAEPRFNLTVNNAKASEVFTGMVTGTPYSMLVHPDVTGSLTLNLKGVTVPEAMEAVRALYGYDYEVQGKRIIVPSPAVQTRIYQLNALAMQRKGTSDMRVISGSIQSSGSSSGSSSTGSSSGGGSISQETSSVQTSTDSKYWEEVSASLKALVGTGGEVVVSPQSGIIIVKAPPATLVMVEKYLRASEVISVRQVMLEAKILEVQLNDGFQAGINWATLQKNGKISAGVNSLNPNRDNPVSLGGTVAQMLGGVIPGPVGSVFGLAFNDGDFGAVINLLKNQGAVHVLSSPRIATVNNQKAVLKVGTDDYFVTEVTGGTAAAVGVPATPPTVVVKPFFSGIALDVTPQIDERDNITLHVRPSVSNVTEKIKEIRLGDLGTYSLPLASSSISETDSVVRLKDGQIVAIGGLMGQTYTDGQNSVPFFSDIPVLGRLFGSTSQVSQKRELVVLIKTTLIRDSKDWKPDLESTQNRFQTYGFPESRP</sequence>
<evidence type="ECO:0000313" key="6">
    <source>
        <dbReference type="EMBL" id="NDP48363.1"/>
    </source>
</evidence>
<keyword evidence="1" id="KW-0813">Transport</keyword>
<dbReference type="PANTHER" id="PTHR30332:SF17">
    <property type="entry name" value="TYPE IV PILIATION SYSTEM PROTEIN DR_0774-RELATED"/>
    <property type="match status" value="1"/>
</dbReference>
<keyword evidence="2" id="KW-0472">Membrane</keyword>
<reference evidence="6 7" key="1">
    <citation type="submission" date="2019-09" db="EMBL/GenBank/DDBJ databases">
        <title>H2 Metabolism Revealed by Metagenomic Analysis in Subglacial Sediment of East Antarctica.</title>
        <authorList>
            <person name="Yang Z."/>
            <person name="Zhang Y."/>
            <person name="Lv Y."/>
            <person name="Yan W."/>
            <person name="Xiao X."/>
            <person name="Sun B."/>
            <person name="Ma H."/>
        </authorList>
    </citation>
    <scope>NUCLEOTIDE SEQUENCE [LARGE SCALE GENOMIC DNA]</scope>
    <source>
        <strain evidence="6">Bin2_2</strain>
    </source>
</reference>
<feature type="compositionally biased region" description="Low complexity" evidence="4">
    <location>
        <begin position="169"/>
        <end position="186"/>
    </location>
</feature>
<comment type="caution">
    <text evidence="6">The sequence shown here is derived from an EMBL/GenBank/DDBJ whole genome shotgun (WGS) entry which is preliminary data.</text>
</comment>
<evidence type="ECO:0000256" key="4">
    <source>
        <dbReference type="SAM" id="MobiDB-lite"/>
    </source>
</evidence>
<evidence type="ECO:0000256" key="2">
    <source>
        <dbReference type="ARBA" id="ARBA00023136"/>
    </source>
</evidence>
<dbReference type="InterPro" id="IPR011514">
    <property type="entry name" value="Secretin_N_2"/>
</dbReference>
<feature type="region of interest" description="Disordered" evidence="4">
    <location>
        <begin position="169"/>
        <end position="200"/>
    </location>
</feature>
<evidence type="ECO:0000313" key="7">
    <source>
        <dbReference type="Proteomes" id="UP000483432"/>
    </source>
</evidence>
<dbReference type="Pfam" id="PF00263">
    <property type="entry name" value="Secretin"/>
    <property type="match status" value="1"/>
</dbReference>
<dbReference type="InterPro" id="IPR004846">
    <property type="entry name" value="T2SS/T3SS_dom"/>
</dbReference>
<dbReference type="InterPro" id="IPR011662">
    <property type="entry name" value="Secretin/TonB_short_N"/>
</dbReference>
<dbReference type="PROSITE" id="PS51257">
    <property type="entry name" value="PROKAR_LIPOPROTEIN"/>
    <property type="match status" value="1"/>
</dbReference>
<evidence type="ECO:0000256" key="1">
    <source>
        <dbReference type="ARBA" id="ARBA00022448"/>
    </source>
</evidence>
<dbReference type="GO" id="GO:0015627">
    <property type="term" value="C:type II protein secretion system complex"/>
    <property type="evidence" value="ECO:0007669"/>
    <property type="project" value="TreeGrafter"/>
</dbReference>
<dbReference type="EMBL" id="JAAFGW010000108">
    <property type="protein sequence ID" value="NDP48363.1"/>
    <property type="molecule type" value="Genomic_DNA"/>
</dbReference>
<dbReference type="Pfam" id="PF07655">
    <property type="entry name" value="Secretin_N_2"/>
    <property type="match status" value="1"/>
</dbReference>